<evidence type="ECO:0000313" key="4">
    <source>
        <dbReference type="Proteomes" id="UP001077788"/>
    </source>
</evidence>
<evidence type="ECO:0000313" key="3">
    <source>
        <dbReference type="EMBL" id="MCY6525143.1"/>
    </source>
</evidence>
<dbReference type="AlphaFoldDB" id="A0A9Q4DK87"/>
<feature type="non-terminal residue" evidence="3">
    <location>
        <position position="91"/>
    </location>
</feature>
<evidence type="ECO:0000259" key="1">
    <source>
        <dbReference type="Pfam" id="PF13976"/>
    </source>
</evidence>
<gene>
    <name evidence="3" type="ORF">OYG11_13175</name>
</gene>
<feature type="domain" description="Retrovirus-related Pol polyprotein from transposon TNT 1-94-like beta-barrel" evidence="2">
    <location>
        <begin position="3"/>
        <end position="31"/>
    </location>
</feature>
<dbReference type="RefSeq" id="WP_267992570.1">
    <property type="nucleotide sequence ID" value="NZ_JAPQFC010001405.1"/>
</dbReference>
<sequence>DNTVRTLTSVKHVPDLKKNLISLGVLDSNGYKFTGQEGILKVFKGALVVMKAEKVGNLYRLKGSTQVSEAAITSEKKEAGTHLWHQRLGHM</sequence>
<accession>A0A9Q4DK87</accession>
<feature type="domain" description="GAG-pre-integrase" evidence="1">
    <location>
        <begin position="57"/>
        <end position="91"/>
    </location>
</feature>
<reference evidence="3" key="2">
    <citation type="submission" date="2022-12" db="EMBL/GenBank/DDBJ databases">
        <authorList>
            <person name="Kardos G."/>
            <person name="Sarkozi R."/>
            <person name="Laczko L."/>
            <person name="Marton S."/>
            <person name="Makrai L."/>
            <person name="Banyai K."/>
            <person name="Fodor L."/>
        </authorList>
    </citation>
    <scope>NUCLEOTIDE SEQUENCE</scope>
    <source>
        <strain evidence="3">84/14</strain>
    </source>
</reference>
<dbReference type="Proteomes" id="UP001077788">
    <property type="component" value="Unassembled WGS sequence"/>
</dbReference>
<evidence type="ECO:0000259" key="2">
    <source>
        <dbReference type="Pfam" id="PF22936"/>
    </source>
</evidence>
<dbReference type="InterPro" id="IPR054722">
    <property type="entry name" value="PolX-like_BBD"/>
</dbReference>
<dbReference type="EMBL" id="JAPQFC010001405">
    <property type="protein sequence ID" value="MCY6525143.1"/>
    <property type="molecule type" value="Genomic_DNA"/>
</dbReference>
<protein>
    <submittedName>
        <fullName evidence="3">GAG-pre-integrase domain-containing protein</fullName>
    </submittedName>
</protein>
<name>A0A9Q4DK87_ACTPL</name>
<dbReference type="Pfam" id="PF13976">
    <property type="entry name" value="gag_pre-integrs"/>
    <property type="match status" value="1"/>
</dbReference>
<dbReference type="InterPro" id="IPR025724">
    <property type="entry name" value="GAG-pre-integrase_dom"/>
</dbReference>
<dbReference type="Pfam" id="PF22936">
    <property type="entry name" value="Pol_BBD"/>
    <property type="match status" value="1"/>
</dbReference>
<reference evidence="3" key="1">
    <citation type="journal article" date="2021" name="Vet Sci">
        <title>O-Serogroups and Pathovirotypes of Escherichia coli Isolated from Post-Weaning Piglets Showing Diarrhoea and/or Oedema in South Korea.</title>
        <authorList>
            <person name="Byun J.W."/>
            <person name="Moon B.Y."/>
            <person name="Do K.H."/>
            <person name="Lee K."/>
            <person name="Lee H.Y."/>
            <person name="Kim W.I."/>
            <person name="So B."/>
            <person name="Lee W.K."/>
        </authorList>
    </citation>
    <scope>NUCLEOTIDE SEQUENCE</scope>
    <source>
        <strain evidence="3">84/14</strain>
    </source>
</reference>
<organism evidence="3 4">
    <name type="scientific">Actinobacillus pleuropneumoniae</name>
    <name type="common">Haemophilus pleuropneumoniae</name>
    <dbReference type="NCBI Taxonomy" id="715"/>
    <lineage>
        <taxon>Bacteria</taxon>
        <taxon>Pseudomonadati</taxon>
        <taxon>Pseudomonadota</taxon>
        <taxon>Gammaproteobacteria</taxon>
        <taxon>Pasteurellales</taxon>
        <taxon>Pasteurellaceae</taxon>
        <taxon>Actinobacillus</taxon>
    </lineage>
</organism>
<proteinExistence type="predicted"/>
<feature type="non-terminal residue" evidence="3">
    <location>
        <position position="1"/>
    </location>
</feature>
<comment type="caution">
    <text evidence="3">The sequence shown here is derived from an EMBL/GenBank/DDBJ whole genome shotgun (WGS) entry which is preliminary data.</text>
</comment>